<sequence>MFRVLRLTLRLELNVQRLKVSHSCVRRLIIRPHRIPEKSYSCTWNKAVKLYESQKWFPNGFEVIYAHRPTWYTTFAFIMVYCNTIGLCFFAYTYCTKDEESDKDNEKDKENENQNFLTESETVNKDLIENENLINSEEQIGKEFFEIEFMNVALLFAYTVFVYVCLTRHVKAILRRNDEFKTVTYGLLGSWRPTIVNHGQHEYIPKGNLPICTLKNRLVILFKDNFVLEKDYYKVCKVTQQPQF</sequence>
<organism evidence="2 3">
    <name type="scientific">Polyplax serrata</name>
    <name type="common">Common mouse louse</name>
    <dbReference type="NCBI Taxonomy" id="468196"/>
    <lineage>
        <taxon>Eukaryota</taxon>
        <taxon>Metazoa</taxon>
        <taxon>Ecdysozoa</taxon>
        <taxon>Arthropoda</taxon>
        <taxon>Hexapoda</taxon>
        <taxon>Insecta</taxon>
        <taxon>Pterygota</taxon>
        <taxon>Neoptera</taxon>
        <taxon>Paraneoptera</taxon>
        <taxon>Psocodea</taxon>
        <taxon>Troctomorpha</taxon>
        <taxon>Phthiraptera</taxon>
        <taxon>Anoplura</taxon>
        <taxon>Polyplacidae</taxon>
        <taxon>Polyplax</taxon>
    </lineage>
</organism>
<evidence type="ECO:0000313" key="3">
    <source>
        <dbReference type="Proteomes" id="UP001372834"/>
    </source>
</evidence>
<evidence type="ECO:0000256" key="1">
    <source>
        <dbReference type="SAM" id="Phobius"/>
    </source>
</evidence>
<proteinExistence type="predicted"/>
<accession>A0AAN8RW72</accession>
<keyword evidence="1" id="KW-1133">Transmembrane helix</keyword>
<dbReference type="Proteomes" id="UP001372834">
    <property type="component" value="Unassembled WGS sequence"/>
</dbReference>
<feature type="transmembrane region" description="Helical" evidence="1">
    <location>
        <begin position="71"/>
        <end position="94"/>
    </location>
</feature>
<keyword evidence="1" id="KW-0472">Membrane</keyword>
<protein>
    <submittedName>
        <fullName evidence="2">Uncharacterized protein</fullName>
    </submittedName>
</protein>
<gene>
    <name evidence="2" type="ORF">RUM43_002820</name>
</gene>
<feature type="transmembrane region" description="Helical" evidence="1">
    <location>
        <begin position="149"/>
        <end position="166"/>
    </location>
</feature>
<dbReference type="AlphaFoldDB" id="A0AAN8RW72"/>
<evidence type="ECO:0000313" key="2">
    <source>
        <dbReference type="EMBL" id="KAK6629003.1"/>
    </source>
</evidence>
<name>A0AAN8RW72_POLSC</name>
<reference evidence="2 3" key="1">
    <citation type="submission" date="2023-10" db="EMBL/GenBank/DDBJ databases">
        <title>Genomes of two closely related lineages of the louse Polyplax serrata with different host specificities.</title>
        <authorList>
            <person name="Martinu J."/>
            <person name="Tarabai H."/>
            <person name="Stefka J."/>
            <person name="Hypsa V."/>
        </authorList>
    </citation>
    <scope>NUCLEOTIDE SEQUENCE [LARGE SCALE GENOMIC DNA]</scope>
    <source>
        <strain evidence="2">HR10_N</strain>
    </source>
</reference>
<comment type="caution">
    <text evidence="2">The sequence shown here is derived from an EMBL/GenBank/DDBJ whole genome shotgun (WGS) entry which is preliminary data.</text>
</comment>
<dbReference type="EMBL" id="JAWJWE010000036">
    <property type="protein sequence ID" value="KAK6629003.1"/>
    <property type="molecule type" value="Genomic_DNA"/>
</dbReference>
<keyword evidence="1" id="KW-0812">Transmembrane</keyword>